<proteinExistence type="predicted"/>
<dbReference type="EMBL" id="AHOR02000029">
    <property type="protein sequence ID" value="EMF81984.1"/>
    <property type="molecule type" value="Genomic_DNA"/>
</dbReference>
<accession>M3G7K8</accession>
<name>M3G7K8_9LEPT</name>
<protein>
    <submittedName>
        <fullName evidence="1">Uncharacterized protein</fullName>
    </submittedName>
</protein>
<comment type="caution">
    <text evidence="1">The sequence shown here is derived from an EMBL/GenBank/DDBJ whole genome shotgun (WGS) entry which is preliminary data.</text>
</comment>
<dbReference type="Proteomes" id="UP000011770">
    <property type="component" value="Unassembled WGS sequence"/>
</dbReference>
<organism evidence="1 2">
    <name type="scientific">Leptospira weilii serovar Topaz str. LT2116</name>
    <dbReference type="NCBI Taxonomy" id="1088540"/>
    <lineage>
        <taxon>Bacteria</taxon>
        <taxon>Pseudomonadati</taxon>
        <taxon>Spirochaetota</taxon>
        <taxon>Spirochaetia</taxon>
        <taxon>Leptospirales</taxon>
        <taxon>Leptospiraceae</taxon>
        <taxon>Leptospira</taxon>
    </lineage>
</organism>
<gene>
    <name evidence="1" type="ORF">LEP1GSC188_0848</name>
</gene>
<reference evidence="1 2" key="1">
    <citation type="submission" date="2013-01" db="EMBL/GenBank/DDBJ databases">
        <authorList>
            <person name="Harkins D.M."/>
            <person name="Durkin A.S."/>
            <person name="Brinkac L.M."/>
            <person name="Haft D.H."/>
            <person name="Selengut J.D."/>
            <person name="Sanka R."/>
            <person name="DePew J."/>
            <person name="Purushe J."/>
            <person name="Tulsiani S.M."/>
            <person name="Graham G.C."/>
            <person name="Burns M.-A."/>
            <person name="Dohnt M.F."/>
            <person name="Smythe L.D."/>
            <person name="McKay D.B."/>
            <person name="Craig S.B."/>
            <person name="Vinetz J.M."/>
            <person name="Sutton G.G."/>
            <person name="Nierman W.C."/>
            <person name="Fouts D.E."/>
        </authorList>
    </citation>
    <scope>NUCLEOTIDE SEQUENCE [LARGE SCALE GENOMIC DNA]</scope>
    <source>
        <strain evidence="1 2">LT2116</strain>
    </source>
</reference>
<sequence length="37" mass="4524">MMEESFSHFIEKLKADILDLDKSWVKKKVPKKIWIVY</sequence>
<dbReference type="AlphaFoldDB" id="M3G7K8"/>
<evidence type="ECO:0000313" key="1">
    <source>
        <dbReference type="EMBL" id="EMF81984.1"/>
    </source>
</evidence>
<evidence type="ECO:0000313" key="2">
    <source>
        <dbReference type="Proteomes" id="UP000011770"/>
    </source>
</evidence>